<keyword evidence="6" id="KW-0156">Chromatin regulator</keyword>
<evidence type="ECO:0000313" key="16">
    <source>
        <dbReference type="Proteomes" id="UP000054630"/>
    </source>
</evidence>
<dbReference type="GO" id="GO:0000978">
    <property type="term" value="F:RNA polymerase II cis-regulatory region sequence-specific DNA binding"/>
    <property type="evidence" value="ECO:0007669"/>
    <property type="project" value="TreeGrafter"/>
</dbReference>
<organism evidence="15 16">
    <name type="scientific">Trichinella nelsoni</name>
    <dbReference type="NCBI Taxonomy" id="6336"/>
    <lineage>
        <taxon>Eukaryota</taxon>
        <taxon>Metazoa</taxon>
        <taxon>Ecdysozoa</taxon>
        <taxon>Nematoda</taxon>
        <taxon>Enoplea</taxon>
        <taxon>Dorylaimia</taxon>
        <taxon>Trichinellida</taxon>
        <taxon>Trichinellidae</taxon>
        <taxon>Trichinella</taxon>
    </lineage>
</organism>
<dbReference type="InterPro" id="IPR048562">
    <property type="entry name" value="KDM6A_B-like_C-hel"/>
</dbReference>
<dbReference type="InterPro" id="IPR011990">
    <property type="entry name" value="TPR-like_helical_dom_sf"/>
</dbReference>
<evidence type="ECO:0000256" key="5">
    <source>
        <dbReference type="ARBA" id="ARBA00022833"/>
    </source>
</evidence>
<dbReference type="GO" id="GO:0046872">
    <property type="term" value="F:metal ion binding"/>
    <property type="evidence" value="ECO:0007669"/>
    <property type="project" value="UniProtKB-KW"/>
</dbReference>
<dbReference type="SMART" id="SM00028">
    <property type="entry name" value="TPR"/>
    <property type="match status" value="7"/>
</dbReference>
<keyword evidence="9" id="KW-0408">Iron</keyword>
<dbReference type="Gene3D" id="2.10.110.20">
    <property type="match status" value="1"/>
</dbReference>
<dbReference type="Gene3D" id="2.60.120.650">
    <property type="entry name" value="Cupin"/>
    <property type="match status" value="1"/>
</dbReference>
<dbReference type="PROSITE" id="PS51184">
    <property type="entry name" value="JMJC"/>
    <property type="match status" value="1"/>
</dbReference>
<dbReference type="GO" id="GO:0071558">
    <property type="term" value="F:histone H3K27me2/H3K27me3 demethylase activity"/>
    <property type="evidence" value="ECO:0007669"/>
    <property type="project" value="TreeGrafter"/>
</dbReference>
<dbReference type="GO" id="GO:0010468">
    <property type="term" value="P:regulation of gene expression"/>
    <property type="evidence" value="ECO:0007669"/>
    <property type="project" value="TreeGrafter"/>
</dbReference>
<keyword evidence="5" id="KW-0862">Zinc</keyword>
<comment type="subcellular location">
    <subcellularLocation>
        <location evidence="2">Nucleus</location>
    </subcellularLocation>
</comment>
<reference evidence="15 16" key="1">
    <citation type="submission" date="2015-01" db="EMBL/GenBank/DDBJ databases">
        <title>Evolution of Trichinella species and genotypes.</title>
        <authorList>
            <person name="Korhonen P.K."/>
            <person name="Edoardo P."/>
            <person name="Giuseppe L.R."/>
            <person name="Gasser R.B."/>
        </authorList>
    </citation>
    <scope>NUCLEOTIDE SEQUENCE [LARGE SCALE GENOMIC DNA]</scope>
    <source>
        <strain evidence="15">ISS37</strain>
    </source>
</reference>
<dbReference type="SUPFAM" id="SSF51197">
    <property type="entry name" value="Clavaminate synthase-like"/>
    <property type="match status" value="1"/>
</dbReference>
<dbReference type="GO" id="GO:0044666">
    <property type="term" value="C:MLL3/4 complex"/>
    <property type="evidence" value="ECO:0007669"/>
    <property type="project" value="TreeGrafter"/>
</dbReference>
<evidence type="ECO:0000256" key="13">
    <source>
        <dbReference type="SAM" id="MobiDB-lite"/>
    </source>
</evidence>
<proteinExistence type="inferred from homology"/>
<dbReference type="InterPro" id="IPR003609">
    <property type="entry name" value="Pan_app"/>
</dbReference>
<dbReference type="Gene3D" id="1.25.40.10">
    <property type="entry name" value="Tetratricopeptide repeat domain"/>
    <property type="match status" value="2"/>
</dbReference>
<keyword evidence="10" id="KW-0539">Nucleus</keyword>
<evidence type="ECO:0000256" key="11">
    <source>
        <dbReference type="ARBA" id="ARBA00034483"/>
    </source>
</evidence>
<keyword evidence="8" id="KW-0560">Oxidoreductase</keyword>
<dbReference type="Proteomes" id="UP000054630">
    <property type="component" value="Unassembled WGS sequence"/>
</dbReference>
<feature type="compositionally biased region" description="Polar residues" evidence="13">
    <location>
        <begin position="517"/>
        <end position="542"/>
    </location>
</feature>
<dbReference type="SUPFAM" id="SSF48452">
    <property type="entry name" value="TPR-like"/>
    <property type="match status" value="2"/>
</dbReference>
<evidence type="ECO:0000256" key="10">
    <source>
        <dbReference type="ARBA" id="ARBA00023242"/>
    </source>
</evidence>
<dbReference type="PROSITE" id="PS50005">
    <property type="entry name" value="TPR"/>
    <property type="match status" value="2"/>
</dbReference>
<feature type="domain" description="JmjC" evidence="14">
    <location>
        <begin position="822"/>
        <end position="985"/>
    </location>
</feature>
<keyword evidence="4" id="KW-0479">Metal-binding</keyword>
<comment type="similarity">
    <text evidence="11">Belongs to the UTX family.</text>
</comment>
<dbReference type="PANTHER" id="PTHR14017">
    <property type="entry name" value="LYSINE-SPECIFIC DEMETHYLASE"/>
    <property type="match status" value="1"/>
</dbReference>
<keyword evidence="16" id="KW-1185">Reference proteome</keyword>
<feature type="region of interest" description="Disordered" evidence="13">
    <location>
        <begin position="499"/>
        <end position="542"/>
    </location>
</feature>
<dbReference type="InterPro" id="IPR051630">
    <property type="entry name" value="Corepressor-Demethylase"/>
</dbReference>
<evidence type="ECO:0000256" key="7">
    <source>
        <dbReference type="ARBA" id="ARBA00022964"/>
    </source>
</evidence>
<evidence type="ECO:0000256" key="3">
    <source>
        <dbReference type="ARBA" id="ARBA00022553"/>
    </source>
</evidence>
<dbReference type="InterPro" id="IPR019734">
    <property type="entry name" value="TPR_rpt"/>
</dbReference>
<dbReference type="GO" id="GO:0032259">
    <property type="term" value="P:methylation"/>
    <property type="evidence" value="ECO:0007669"/>
    <property type="project" value="UniProtKB-KW"/>
</dbReference>
<dbReference type="FunFam" id="1.20.58.1370:FF:000001">
    <property type="entry name" value="lysine-specific demethylase 6A isoform X2"/>
    <property type="match status" value="1"/>
</dbReference>
<dbReference type="Pfam" id="PF21326">
    <property type="entry name" value="KDM6_GATAL"/>
    <property type="match status" value="1"/>
</dbReference>
<dbReference type="Gene3D" id="1.20.58.1370">
    <property type="match status" value="1"/>
</dbReference>
<comment type="cofactor">
    <cofactor evidence="1">
        <name>Fe(2+)</name>
        <dbReference type="ChEBI" id="CHEBI:29033"/>
    </cofactor>
</comment>
<dbReference type="SUPFAM" id="SSF57414">
    <property type="entry name" value="Hairpin loop containing domain-like"/>
    <property type="match status" value="1"/>
</dbReference>
<keyword evidence="7" id="KW-0223">Dioxygenase</keyword>
<dbReference type="Pfam" id="PF21322">
    <property type="entry name" value="KDM6_C-hel"/>
    <property type="match status" value="1"/>
</dbReference>
<evidence type="ECO:0000256" key="1">
    <source>
        <dbReference type="ARBA" id="ARBA00001954"/>
    </source>
</evidence>
<keyword evidence="15" id="KW-0808">Transferase</keyword>
<evidence type="ECO:0000256" key="2">
    <source>
        <dbReference type="ARBA" id="ARBA00004123"/>
    </source>
</evidence>
<accession>A0A0V0S6I1</accession>
<dbReference type="EMBL" id="JYDL01000035">
    <property type="protein sequence ID" value="KRX22005.1"/>
    <property type="molecule type" value="Genomic_DNA"/>
</dbReference>
<evidence type="ECO:0000256" key="12">
    <source>
        <dbReference type="PROSITE-ProRule" id="PRU00339"/>
    </source>
</evidence>
<name>A0A0V0S6I1_9BILA</name>
<keyword evidence="15" id="KW-0489">Methyltransferase</keyword>
<dbReference type="Pfam" id="PF02373">
    <property type="entry name" value="JmjC"/>
    <property type="match status" value="1"/>
</dbReference>
<dbReference type="SMART" id="SM00558">
    <property type="entry name" value="JmjC"/>
    <property type="match status" value="1"/>
</dbReference>
<dbReference type="SMART" id="SM00473">
    <property type="entry name" value="PAN_AP"/>
    <property type="match status" value="2"/>
</dbReference>
<evidence type="ECO:0000256" key="8">
    <source>
        <dbReference type="ARBA" id="ARBA00023002"/>
    </source>
</evidence>
<dbReference type="InterPro" id="IPR003347">
    <property type="entry name" value="JmjC_dom"/>
</dbReference>
<evidence type="ECO:0000256" key="6">
    <source>
        <dbReference type="ARBA" id="ARBA00022853"/>
    </source>
</evidence>
<gene>
    <name evidence="15" type="primary">KDM6A</name>
    <name evidence="15" type="ORF">T07_13145</name>
</gene>
<evidence type="ECO:0000256" key="4">
    <source>
        <dbReference type="ARBA" id="ARBA00022723"/>
    </source>
</evidence>
<dbReference type="GO" id="GO:0008168">
    <property type="term" value="F:methyltransferase activity"/>
    <property type="evidence" value="ECO:0007669"/>
    <property type="project" value="UniProtKB-KW"/>
</dbReference>
<keyword evidence="3" id="KW-0597">Phosphoprotein</keyword>
<dbReference type="GO" id="GO:0031490">
    <property type="term" value="F:chromatin DNA binding"/>
    <property type="evidence" value="ECO:0007669"/>
    <property type="project" value="TreeGrafter"/>
</dbReference>
<evidence type="ECO:0000256" key="9">
    <source>
        <dbReference type="ARBA" id="ARBA00023004"/>
    </source>
</evidence>
<dbReference type="InterPro" id="IPR048560">
    <property type="entry name" value="KDM6A_B-like_GATAL"/>
</dbReference>
<dbReference type="PANTHER" id="PTHR14017:SF1">
    <property type="entry name" value="LD02225P"/>
    <property type="match status" value="1"/>
</dbReference>
<comment type="caution">
    <text evidence="15">The sequence shown here is derived from an EMBL/GenBank/DDBJ whole genome shotgun (WGS) entry which is preliminary data.</text>
</comment>
<sequence length="1557" mass="177930">MASTNHSFDSEMDDPNRCQTVFTHEEARRLETMDSTEFGCLNLVHPEKIFERRLVIKALKFYEQRLEEIQRSTDAAVETDNRFLCEVLLKLGHLNLLIHDFVKALSAYQRFYECKAEYWKDAPFLYGLGLVYFHFNIHKSATEVFQRLLYLFPNFCKAAEVNIRLGLAFKALHSFDLAIKNLRLAFVDPNPTIFSKAEIRFHIAHCIELKGDLKKAHSEYQSLLQSSQVVSPVLRASLLRQLGWLFFREESFGDKAHRISVAINCLQQSLKADPTSGRSHYYLGRCFSTAGRAHEAFLSYRHSIDKNESNADIWCSIGVLYQQQQQPFDALQAFVCAIQLDDSLSPAWIDLGLLYEQYFQLNDALKCYKNALKLKSKINQALFDRIEFLETQLKGRTKASVDGENSKSAPLLPNIEDVSRLPIPAQLLDRQNGYQRQRIDMYLKGSLIGIGLNESEDGALPSLNSQQIQMMHILSQNQALLNPHQMLTLRQLQETHALTQHFQQQREQQRDEEDNVSRSQETVNVDPITSTEIGMRTSPLSDLPQVTQEDLQAFLGFTDQEDLTNSCLEPDNRNKARIDKNDPIIPTNMLFSTPVTIQDSVNSDRPAFLAEPPPSCLSLTAPLNVPCSISSNEIFQICKQRNLGRCKSVYEENVLPPQPPTCNRNLPKDRLLLTTPCTVVDTKKDASSLELQRFCYQQPIVVIRGLTSALKMDLSLFSTKTIVAEAANQQVELRTQYLQASDVNVDSQGNVTWQCGSQPSYTTVGKYAAYQLQSFQNALKDDKEKMKREGDVECNSSKRKKDVALKKVVKFGTNVDLSDERKWHLQLKELNKLPSFCRVYSSCNLLSHLGHVVLGMNTVQLYMKVPGARTPGHQENNNFAGVNINIGPGECEWFAVPYEYWDAVKTICENNKCDFLRGSWWPSLEDLYENNIPLYRFTQKAGDVVWIGEGTVHWVHSTGWCNNIAWNVGPLTASQYQLAVERYEFNKLNSYKSLVPLIHLSWQLARNIRFSDKTLFEMVRKTLIQSIAYCQMVLDYVCERLRKELKHHPRIEGENSHYCCVCEVEVFNILFVLPHEDKYIVYCLNCALKHEMDLKSFYVLNQYNMDELAAVLDQFTLVGILFCLFNNWLSPYLEENWNDMLKFRISAFCPNQKPHPNCSKVIFYSVHLVTWPQHSPFSKVLLLICPIGTEDIGCRWRLILDEIDPTSRYLLAAWSTQAKRYTDDTFVLLHLKLMSLGRGSANSGYYHCAAILLFFTALFFAASAQKSVSIKSLKSGVLPDGVKVNRLRVGGIGEVVNRCFLRCRNCVVTNVVAVERQLFLSEAACLHRCLQAKYASGERCTAVLYMRYFSVCDLYTPTGLTPSTAKRVRFIGYNYYELDPDCGVNRAASYCREGAAIDRASNKILVLDPHLRQVPEQASSFENCLERCLISKEIADFTCLSAMYIPLDLEFNCILNEGSHVTHPEHFYDSSTLPSEYASFDDCLASTWGNRIGYNLKRFINPMQIWKLKTVCQDQLSIVWGEINDINGDENDDGLDEGNLNGYMVDVFSKHYKKKKR</sequence>
<dbReference type="OrthoDB" id="418911at2759"/>
<protein>
    <submittedName>
        <fullName evidence="15">Lysine-specific demethylase 6A</fullName>
    </submittedName>
</protein>
<keyword evidence="12" id="KW-0802">TPR repeat</keyword>
<feature type="repeat" description="TPR" evidence="12">
    <location>
        <begin position="122"/>
        <end position="155"/>
    </location>
</feature>
<dbReference type="InterPro" id="IPR046941">
    <property type="entry name" value="KDM6_GATAL_sf"/>
</dbReference>
<evidence type="ECO:0000259" key="14">
    <source>
        <dbReference type="PROSITE" id="PS51184"/>
    </source>
</evidence>
<evidence type="ECO:0000313" key="15">
    <source>
        <dbReference type="EMBL" id="KRX22005.1"/>
    </source>
</evidence>
<feature type="repeat" description="TPR" evidence="12">
    <location>
        <begin position="345"/>
        <end position="378"/>
    </location>
</feature>